<dbReference type="InterPro" id="IPR028978">
    <property type="entry name" value="Chorismate_lyase_/UTRA_dom_sf"/>
</dbReference>
<dbReference type="InterPro" id="IPR000524">
    <property type="entry name" value="Tscrpt_reg_HTH_GntR"/>
</dbReference>
<dbReference type="InterPro" id="IPR036388">
    <property type="entry name" value="WH-like_DNA-bd_sf"/>
</dbReference>
<dbReference type="GO" id="GO:0003700">
    <property type="term" value="F:DNA-binding transcription factor activity"/>
    <property type="evidence" value="ECO:0007669"/>
    <property type="project" value="InterPro"/>
</dbReference>
<evidence type="ECO:0000313" key="5">
    <source>
        <dbReference type="EMBL" id="GCE00752.1"/>
    </source>
</evidence>
<dbReference type="GO" id="GO:0045892">
    <property type="term" value="P:negative regulation of DNA-templated transcription"/>
    <property type="evidence" value="ECO:0007669"/>
    <property type="project" value="TreeGrafter"/>
</dbReference>
<keyword evidence="2" id="KW-0238">DNA-binding</keyword>
<dbReference type="Gene3D" id="1.10.10.10">
    <property type="entry name" value="Winged helix-like DNA-binding domain superfamily/Winged helix DNA-binding domain"/>
    <property type="match status" value="1"/>
</dbReference>
<dbReference type="CDD" id="cd07377">
    <property type="entry name" value="WHTH_GntR"/>
    <property type="match status" value="1"/>
</dbReference>
<evidence type="ECO:0000259" key="4">
    <source>
        <dbReference type="PROSITE" id="PS50949"/>
    </source>
</evidence>
<dbReference type="SUPFAM" id="SSF46785">
    <property type="entry name" value="Winged helix' DNA-binding domain"/>
    <property type="match status" value="1"/>
</dbReference>
<keyword evidence="6" id="KW-1185">Reference proteome</keyword>
<evidence type="ECO:0000256" key="2">
    <source>
        <dbReference type="ARBA" id="ARBA00023125"/>
    </source>
</evidence>
<dbReference type="SMART" id="SM00866">
    <property type="entry name" value="UTRA"/>
    <property type="match status" value="1"/>
</dbReference>
<dbReference type="RefSeq" id="WP_126642453.1">
    <property type="nucleotide sequence ID" value="NZ_BIFH01000042.1"/>
</dbReference>
<keyword evidence="1" id="KW-0805">Transcription regulation</keyword>
<dbReference type="PRINTS" id="PR00035">
    <property type="entry name" value="HTHGNTR"/>
</dbReference>
<name>A0A401Z1P3_9ACTN</name>
<dbReference type="Pfam" id="PF00392">
    <property type="entry name" value="GntR"/>
    <property type="match status" value="1"/>
</dbReference>
<dbReference type="FunFam" id="1.10.10.10:FF:000079">
    <property type="entry name" value="GntR family transcriptional regulator"/>
    <property type="match status" value="1"/>
</dbReference>
<keyword evidence="3" id="KW-0804">Transcription</keyword>
<dbReference type="SMART" id="SM00345">
    <property type="entry name" value="HTH_GNTR"/>
    <property type="match status" value="1"/>
</dbReference>
<dbReference type="PANTHER" id="PTHR44846">
    <property type="entry name" value="MANNOSYL-D-GLYCERATE TRANSPORT/METABOLISM SYSTEM REPRESSOR MNGR-RELATED"/>
    <property type="match status" value="1"/>
</dbReference>
<evidence type="ECO:0000256" key="3">
    <source>
        <dbReference type="ARBA" id="ARBA00023163"/>
    </source>
</evidence>
<dbReference type="AlphaFoldDB" id="A0A401Z1P3"/>
<dbReference type="Proteomes" id="UP000286931">
    <property type="component" value="Unassembled WGS sequence"/>
</dbReference>
<dbReference type="InterPro" id="IPR011663">
    <property type="entry name" value="UTRA"/>
</dbReference>
<dbReference type="Pfam" id="PF07702">
    <property type="entry name" value="UTRA"/>
    <property type="match status" value="1"/>
</dbReference>
<gene>
    <name evidence="5" type="ORF">EHYA_08478</name>
</gene>
<dbReference type="SUPFAM" id="SSF64288">
    <property type="entry name" value="Chorismate lyase-like"/>
    <property type="match status" value="1"/>
</dbReference>
<accession>A0A401Z1P3</accession>
<dbReference type="EMBL" id="BIFH01000042">
    <property type="protein sequence ID" value="GCE00752.1"/>
    <property type="molecule type" value="Genomic_DNA"/>
</dbReference>
<organism evidence="5 6">
    <name type="scientific">Embleya hyalina</name>
    <dbReference type="NCBI Taxonomy" id="516124"/>
    <lineage>
        <taxon>Bacteria</taxon>
        <taxon>Bacillati</taxon>
        <taxon>Actinomycetota</taxon>
        <taxon>Actinomycetes</taxon>
        <taxon>Kitasatosporales</taxon>
        <taxon>Streptomycetaceae</taxon>
        <taxon>Embleya</taxon>
    </lineage>
</organism>
<dbReference type="PANTHER" id="PTHR44846:SF1">
    <property type="entry name" value="MANNOSYL-D-GLYCERATE TRANSPORT_METABOLISM SYSTEM REPRESSOR MNGR-RELATED"/>
    <property type="match status" value="1"/>
</dbReference>
<evidence type="ECO:0000313" key="6">
    <source>
        <dbReference type="Proteomes" id="UP000286931"/>
    </source>
</evidence>
<comment type="caution">
    <text evidence="5">The sequence shown here is derived from an EMBL/GenBank/DDBJ whole genome shotgun (WGS) entry which is preliminary data.</text>
</comment>
<feature type="domain" description="HTH gntR-type" evidence="4">
    <location>
        <begin position="8"/>
        <end position="76"/>
    </location>
</feature>
<dbReference type="Gene3D" id="3.40.1410.10">
    <property type="entry name" value="Chorismate lyase-like"/>
    <property type="match status" value="1"/>
</dbReference>
<reference evidence="5 6" key="1">
    <citation type="submission" date="2018-12" db="EMBL/GenBank/DDBJ databases">
        <title>Draft genome sequence of Embleya hyalina NBRC 13850T.</title>
        <authorList>
            <person name="Komaki H."/>
            <person name="Hosoyama A."/>
            <person name="Kimura A."/>
            <person name="Ichikawa N."/>
            <person name="Tamura T."/>
        </authorList>
    </citation>
    <scope>NUCLEOTIDE SEQUENCE [LARGE SCALE GENOMIC DNA]</scope>
    <source>
        <strain evidence="5 6">NBRC 13850</strain>
    </source>
</reference>
<proteinExistence type="predicted"/>
<dbReference type="OrthoDB" id="3214900at2"/>
<protein>
    <submittedName>
        <fullName evidence="5">GntR family transcriptional regulator</fullName>
    </submittedName>
</protein>
<dbReference type="InterPro" id="IPR036390">
    <property type="entry name" value="WH_DNA-bd_sf"/>
</dbReference>
<dbReference type="InterPro" id="IPR050679">
    <property type="entry name" value="Bact_HTH_transcr_reg"/>
</dbReference>
<sequence>MVSHSSPIPLYHQIASILRQQILDGVYPPEHQLAPENDLAKQFGVSRATVRQAVLELADAGLLARRHGRGTFVLDAARKPLRYRFHGDMHDLLTAAAANAHTVREMSLHHRRELPPTVARDLHVADGRGTIVERLMDAADAPFAYHRNYLPDAYGRLLSRRRLKSVGVLHLLNESGVPLVRARQTILARAAEPDIADRLDVGHGGVVLYTERVVRTEDGTPVELAHSWYPAGSYGYTVDFDTIPHAETP</sequence>
<dbReference type="GO" id="GO:0003677">
    <property type="term" value="F:DNA binding"/>
    <property type="evidence" value="ECO:0007669"/>
    <property type="project" value="UniProtKB-KW"/>
</dbReference>
<evidence type="ECO:0000256" key="1">
    <source>
        <dbReference type="ARBA" id="ARBA00023015"/>
    </source>
</evidence>
<dbReference type="PROSITE" id="PS50949">
    <property type="entry name" value="HTH_GNTR"/>
    <property type="match status" value="1"/>
</dbReference>